<dbReference type="OrthoDB" id="8622530at2"/>
<organism evidence="1 2">
    <name type="scientific">Bordetella genomosp. 9</name>
    <dbReference type="NCBI Taxonomy" id="1416803"/>
    <lineage>
        <taxon>Bacteria</taxon>
        <taxon>Pseudomonadati</taxon>
        <taxon>Pseudomonadota</taxon>
        <taxon>Betaproteobacteria</taxon>
        <taxon>Burkholderiales</taxon>
        <taxon>Alcaligenaceae</taxon>
        <taxon>Bordetella</taxon>
    </lineage>
</organism>
<evidence type="ECO:0000313" key="2">
    <source>
        <dbReference type="Proteomes" id="UP000216857"/>
    </source>
</evidence>
<protein>
    <submittedName>
        <fullName evidence="1">Uncharacterized protein</fullName>
    </submittedName>
</protein>
<name>A0A261RNK9_9BORD</name>
<gene>
    <name evidence="1" type="ORF">CAL26_04315</name>
</gene>
<keyword evidence="2" id="KW-1185">Reference proteome</keyword>
<comment type="caution">
    <text evidence="1">The sequence shown here is derived from an EMBL/GenBank/DDBJ whole genome shotgun (WGS) entry which is preliminary data.</text>
</comment>
<sequence length="995" mass="106908">MYAQTAGVTAHAASGFRSEFFLPFRSNPDAPPSDAAPGDTGLSYSRELHGSNRAFCASPVFPRYREEMRVLLDILTAFAVDDGMPAATRTAIADGFNQLYQRRFDTPYVEQYAELIDGPGKRTLESICALVHDDSIPLALRRATACNLSTSLSVCQGGTLSNLLLAQRTLMTSAGGMRARLWKIKDECARALLLEAVHEKFHTRKEYLTAELHYVNSAWNHLAGEFGLQPMNDPGADALLAGDSAFLDLCRARLLAGLTPENLATRLAEDCLGAFVGSAPEGARGAPYGTGIPAWFDSALEAILLDLRLGADRLTLHAFVQLDDSGQRYRLRTDATLVAVALLDAIHAEGLMDHMPQYGGMWVDQDGQRAAMLVHGALAWRATAMGRGEPRPVWNAAESAAELLTVDDLRRWTHAYEPFGGDVPAILVRAAIRADEPEALAATPAAWLMDADTALQLLARMDDERGDGRDDERANRYLETHVSHFLARFPRDQRAAFIDGAMHRGPAAGLLACSWYADMYALLSETAVAGGPTRLQRWMTLRNAAAIDAARDLADNGWGGATCPPRKATQLAALMRGNKQTPILYEAMARGDAAGIGAWGQLLCSSVILPNIGTMLTDLLVADRQGGISALCEAMHKDRAASVAAFGAMLADARLLTELPTQLPTLLAGTGSRFRRTPHRANALMYGMDGGAVAAIEAYGELLVHPALLPRIGKDIPKLFGISGSRGTRRRGSARGYCRAPLWWAMNNGHAGAVCAFQRILTQPAVMACMKPHLPNVLAGCDPAGRVTALHAALRKDCAAAIDAYHAFLAHPDVTPHLRAALPELLRAEDSWGSPGLAVAASRGSARAIAAYHAILVDDAIWPTIRASLPGLLKARPLGEANGLAQALGAGHADVLKAYHGMLVDRKILPEIPHVLAALLIKRGVSGMNGMPLAVRGGHQDAIDAFRAILVDSRIEPHIGKAGQADQWQAFHLGGRAPRGGLLDRIVFWLQSWMV</sequence>
<dbReference type="EMBL" id="NEVJ01000001">
    <property type="protein sequence ID" value="OZI26555.1"/>
    <property type="molecule type" value="Genomic_DNA"/>
</dbReference>
<evidence type="ECO:0000313" key="1">
    <source>
        <dbReference type="EMBL" id="OZI26555.1"/>
    </source>
</evidence>
<reference evidence="1" key="1">
    <citation type="submission" date="2017-05" db="EMBL/GenBank/DDBJ databases">
        <title>Complete and WGS of Bordetella genogroups.</title>
        <authorList>
            <person name="Spilker T."/>
            <person name="Lipuma J."/>
        </authorList>
    </citation>
    <scope>NUCLEOTIDE SEQUENCE</scope>
    <source>
        <strain evidence="1">AU21707</strain>
    </source>
</reference>
<accession>A0A261RNK9</accession>
<dbReference type="Proteomes" id="UP000216857">
    <property type="component" value="Unassembled WGS sequence"/>
</dbReference>
<proteinExistence type="predicted"/>
<dbReference type="RefSeq" id="WP_094845654.1">
    <property type="nucleotide sequence ID" value="NZ_NEVJ01000001.1"/>
</dbReference>
<dbReference type="AlphaFoldDB" id="A0A261RNK9"/>